<name>A0A402APB5_9CHLR</name>
<dbReference type="InterPro" id="IPR014729">
    <property type="entry name" value="Rossmann-like_a/b/a_fold"/>
</dbReference>
<dbReference type="GO" id="GO:0004832">
    <property type="term" value="F:valine-tRNA ligase activity"/>
    <property type="evidence" value="ECO:0007669"/>
    <property type="project" value="UniProtKB-UniRule"/>
</dbReference>
<dbReference type="CDD" id="cd07962">
    <property type="entry name" value="Anticodon_Ia_Val"/>
    <property type="match status" value="1"/>
</dbReference>
<protein>
    <recommendedName>
        <fullName evidence="2 10">Valine--tRNA ligase</fullName>
        <ecNumber evidence="2 10">6.1.1.9</ecNumber>
    </recommendedName>
</protein>
<dbReference type="NCBIfam" id="TIGR00422">
    <property type="entry name" value="valS"/>
    <property type="match status" value="1"/>
</dbReference>
<accession>A0A402APB5</accession>
<evidence type="ECO:0000256" key="11">
    <source>
        <dbReference type="RuleBase" id="RU363035"/>
    </source>
</evidence>
<keyword evidence="6 11" id="KW-0067">ATP-binding</keyword>
<dbReference type="AlphaFoldDB" id="A0A402APB5"/>
<evidence type="ECO:0000256" key="3">
    <source>
        <dbReference type="ARBA" id="ARBA00022490"/>
    </source>
</evidence>
<dbReference type="Pfam" id="PF08264">
    <property type="entry name" value="Anticodon_1"/>
    <property type="match status" value="1"/>
</dbReference>
<dbReference type="GO" id="GO:0006438">
    <property type="term" value="P:valyl-tRNA aminoacylation"/>
    <property type="evidence" value="ECO:0007669"/>
    <property type="project" value="UniProtKB-UniRule"/>
</dbReference>
<evidence type="ECO:0000256" key="1">
    <source>
        <dbReference type="ARBA" id="ARBA00004496"/>
    </source>
</evidence>
<dbReference type="Gene3D" id="3.40.50.620">
    <property type="entry name" value="HUPs"/>
    <property type="match status" value="2"/>
</dbReference>
<dbReference type="EMBL" id="BIFS01000001">
    <property type="protein sequence ID" value="GCE21028.1"/>
    <property type="molecule type" value="Genomic_DNA"/>
</dbReference>
<evidence type="ECO:0000313" key="15">
    <source>
        <dbReference type="Proteomes" id="UP000287188"/>
    </source>
</evidence>
<dbReference type="HAMAP" id="MF_02005">
    <property type="entry name" value="Val_tRNA_synth_type2"/>
    <property type="match status" value="1"/>
</dbReference>
<dbReference type="InterPro" id="IPR002303">
    <property type="entry name" value="Valyl-tRNA_ligase"/>
</dbReference>
<evidence type="ECO:0000256" key="5">
    <source>
        <dbReference type="ARBA" id="ARBA00022741"/>
    </source>
</evidence>
<comment type="caution">
    <text evidence="14">The sequence shown here is derived from an EMBL/GenBank/DDBJ whole genome shotgun (WGS) entry which is preliminary data.</text>
</comment>
<dbReference type="PANTHER" id="PTHR11946:SF93">
    <property type="entry name" value="VALINE--TRNA LIGASE, CHLOROPLASTIC_MITOCHONDRIAL 2"/>
    <property type="match status" value="1"/>
</dbReference>
<reference evidence="15" key="1">
    <citation type="submission" date="2018-12" db="EMBL/GenBank/DDBJ databases">
        <title>Tengunoibacter tsumagoiensis gen. nov., sp. nov., Dictyobacter kobayashii sp. nov., D. alpinus sp. nov., and D. joshuensis sp. nov. and description of Dictyobacteraceae fam. nov. within the order Ktedonobacterales isolated from Tengu-no-mugimeshi.</title>
        <authorList>
            <person name="Wang C.M."/>
            <person name="Zheng Y."/>
            <person name="Sakai Y."/>
            <person name="Toyoda A."/>
            <person name="Minakuchi Y."/>
            <person name="Abe K."/>
            <person name="Yokota A."/>
            <person name="Yabe S."/>
        </authorList>
    </citation>
    <scope>NUCLEOTIDE SEQUENCE [LARGE SCALE GENOMIC DNA]</scope>
    <source>
        <strain evidence="15">Uno11</strain>
    </source>
</reference>
<evidence type="ECO:0000256" key="6">
    <source>
        <dbReference type="ARBA" id="ARBA00022840"/>
    </source>
</evidence>
<evidence type="ECO:0000256" key="10">
    <source>
        <dbReference type="NCBIfam" id="TIGR00422"/>
    </source>
</evidence>
<dbReference type="InterPro" id="IPR002300">
    <property type="entry name" value="aa-tRNA-synth_Ia"/>
</dbReference>
<feature type="domain" description="Aminoacyl-tRNA synthetase class Ia" evidence="12">
    <location>
        <begin position="31"/>
        <end position="570"/>
    </location>
</feature>
<dbReference type="InterPro" id="IPR033705">
    <property type="entry name" value="Anticodon_Ia_Val"/>
</dbReference>
<dbReference type="SUPFAM" id="SSF50677">
    <property type="entry name" value="ValRS/IleRS/LeuRS editing domain"/>
    <property type="match status" value="1"/>
</dbReference>
<proteinExistence type="inferred from homology"/>
<dbReference type="InterPro" id="IPR001412">
    <property type="entry name" value="aa-tRNA-synth_I_CS"/>
</dbReference>
<dbReference type="PRINTS" id="PR00986">
    <property type="entry name" value="TRNASYNTHVAL"/>
</dbReference>
<dbReference type="RefSeq" id="WP_161977597.1">
    <property type="nucleotide sequence ID" value="NZ_BIFS01000001.1"/>
</dbReference>
<gene>
    <name evidence="14" type="primary">valS_2</name>
    <name evidence="14" type="ORF">KDK_48280</name>
</gene>
<keyword evidence="5 11" id="KW-0547">Nucleotide-binding</keyword>
<keyword evidence="15" id="KW-1185">Reference proteome</keyword>
<keyword evidence="7 11" id="KW-0648">Protein biosynthesis</keyword>
<dbReference type="NCBIfam" id="NF009687">
    <property type="entry name" value="PRK13208.1"/>
    <property type="match status" value="1"/>
</dbReference>
<dbReference type="Gene3D" id="1.10.730.10">
    <property type="entry name" value="Isoleucyl-tRNA Synthetase, Domain 1"/>
    <property type="match status" value="1"/>
</dbReference>
<evidence type="ECO:0000256" key="9">
    <source>
        <dbReference type="ARBA" id="ARBA00047552"/>
    </source>
</evidence>
<dbReference type="SUPFAM" id="SSF52374">
    <property type="entry name" value="Nucleotidylyl transferase"/>
    <property type="match status" value="1"/>
</dbReference>
<evidence type="ECO:0000259" key="12">
    <source>
        <dbReference type="Pfam" id="PF00133"/>
    </source>
</evidence>
<sequence length="833" mass="94040">MLPNRYQFRDAEPRLARLWADVATYAFDPAGSGPIYTIDTPPPTVSGELHIGHCYSFTQTDVIARFQRMRGRRVLYPMGFDDNGLPTERFVEKTIKRKATEMDRAEFLAHCLRLTQETEDRFEALWRRLSLSVDWKYRYSTLSAEAQRTSQASFIQLYQSGRAYDQVAPTLWCPDCQTAIAQAEQDDKTLPTLFTTFAFQLPDGQTLPIATTRPELLPACVAIFVHPQDQRYTHLLGSSAHIASAAFSQQESIEVPILADELVDPAKGSGAVMCCTFGDSTDVRWWRTHQLPLRAAIDRAGRMTALAGPLAGLPITAARKQILHNLAEQGLILQQETIEHTVGVHERCGTPVEYLQTRQWFIRVLDQKERFIAAGRQIRWNPEYMRTRYEHWVENLQWDWCISRQRFLGVPFPAWTCRACGTLLLASQDELPIDPRQTAPGRACSCGSTDFEPEMDVMDTWATSSCSPLIIGRWLDDPAWFQQHFPASLRPQAHDIIRTWAFYTIVKAIYHCDTPPWREIMISGHGLSSERSKISKSKGNGSLDPQALIDQESADALRYWATSVKPGQDTPFNPETIAMGRRLVTKLWNACRFAESRLQDLDASSLATLPAEMLPTDRWLLSRLAQTIAFATRELEQGDFAAARMEVERFFWSDLCDNYLEMAKSRLYKEAGADRQVAQWTLYHALLGVLKLLAPYLPFITEEIYLGLFQQWDGADSIHTSSWPVAPENWIDLEAEQAGKFLIEILRSVRRQKAELGLSVGGALEALRITTSASGLPILQSAQSDLQSVTRARTIGFLLAPAAGSELLSQLRIELVLPQSNLPLNLLSEVGRD</sequence>
<keyword evidence="4 11" id="KW-0436">Ligase</keyword>
<feature type="domain" description="Methionyl/Valyl/Leucyl/Isoleucyl-tRNA synthetase anticodon-binding" evidence="13">
    <location>
        <begin position="617"/>
        <end position="759"/>
    </location>
</feature>
<evidence type="ECO:0000256" key="7">
    <source>
        <dbReference type="ARBA" id="ARBA00022917"/>
    </source>
</evidence>
<dbReference type="PANTHER" id="PTHR11946">
    <property type="entry name" value="VALYL-TRNA SYNTHETASES"/>
    <property type="match status" value="1"/>
</dbReference>
<dbReference type="GO" id="GO:0002161">
    <property type="term" value="F:aminoacyl-tRNA deacylase activity"/>
    <property type="evidence" value="ECO:0007669"/>
    <property type="project" value="InterPro"/>
</dbReference>
<evidence type="ECO:0000313" key="14">
    <source>
        <dbReference type="EMBL" id="GCE21028.1"/>
    </source>
</evidence>
<dbReference type="FunFam" id="3.40.50.620:FF:000192">
    <property type="entry name" value="Valine--tRNA ligase"/>
    <property type="match status" value="1"/>
</dbReference>
<dbReference type="Pfam" id="PF00133">
    <property type="entry name" value="tRNA-synt_1"/>
    <property type="match status" value="1"/>
</dbReference>
<evidence type="ECO:0000256" key="8">
    <source>
        <dbReference type="ARBA" id="ARBA00023146"/>
    </source>
</evidence>
<keyword evidence="8 11" id="KW-0030">Aminoacyl-tRNA synthetase</keyword>
<dbReference type="InterPro" id="IPR009080">
    <property type="entry name" value="tRNAsynth_Ia_anticodon-bd"/>
</dbReference>
<evidence type="ECO:0000256" key="4">
    <source>
        <dbReference type="ARBA" id="ARBA00022598"/>
    </source>
</evidence>
<comment type="catalytic activity">
    <reaction evidence="9">
        <text>tRNA(Val) + L-valine + ATP = L-valyl-tRNA(Val) + AMP + diphosphate</text>
        <dbReference type="Rhea" id="RHEA:10704"/>
        <dbReference type="Rhea" id="RHEA-COMP:9672"/>
        <dbReference type="Rhea" id="RHEA-COMP:9708"/>
        <dbReference type="ChEBI" id="CHEBI:30616"/>
        <dbReference type="ChEBI" id="CHEBI:33019"/>
        <dbReference type="ChEBI" id="CHEBI:57762"/>
        <dbReference type="ChEBI" id="CHEBI:78442"/>
        <dbReference type="ChEBI" id="CHEBI:78537"/>
        <dbReference type="ChEBI" id="CHEBI:456215"/>
        <dbReference type="EC" id="6.1.1.9"/>
    </reaction>
</comment>
<dbReference type="InterPro" id="IPR009008">
    <property type="entry name" value="Val/Leu/Ile-tRNA-synth_edit"/>
</dbReference>
<dbReference type="Gene3D" id="3.90.740.10">
    <property type="entry name" value="Valyl/Leucyl/Isoleucyl-tRNA synthetase, editing domain"/>
    <property type="match status" value="1"/>
</dbReference>
<dbReference type="InterPro" id="IPR022874">
    <property type="entry name" value="Valine-tRNA_ligase_type_2"/>
</dbReference>
<organism evidence="14 15">
    <name type="scientific">Dictyobacter kobayashii</name>
    <dbReference type="NCBI Taxonomy" id="2014872"/>
    <lineage>
        <taxon>Bacteria</taxon>
        <taxon>Bacillati</taxon>
        <taxon>Chloroflexota</taxon>
        <taxon>Ktedonobacteria</taxon>
        <taxon>Ktedonobacterales</taxon>
        <taxon>Dictyobacteraceae</taxon>
        <taxon>Dictyobacter</taxon>
    </lineage>
</organism>
<dbReference type="SUPFAM" id="SSF47323">
    <property type="entry name" value="Anticodon-binding domain of a subclass of class I aminoacyl-tRNA synthetases"/>
    <property type="match status" value="1"/>
</dbReference>
<dbReference type="InterPro" id="IPR013155">
    <property type="entry name" value="M/V/L/I-tRNA-synth_anticd-bd"/>
</dbReference>
<dbReference type="GO" id="GO:0005829">
    <property type="term" value="C:cytosol"/>
    <property type="evidence" value="ECO:0007669"/>
    <property type="project" value="TreeGrafter"/>
</dbReference>
<dbReference type="Proteomes" id="UP000287188">
    <property type="component" value="Unassembled WGS sequence"/>
</dbReference>
<evidence type="ECO:0000259" key="13">
    <source>
        <dbReference type="Pfam" id="PF08264"/>
    </source>
</evidence>
<dbReference type="PROSITE" id="PS00178">
    <property type="entry name" value="AA_TRNA_LIGASE_I"/>
    <property type="match status" value="1"/>
</dbReference>
<dbReference type="EC" id="6.1.1.9" evidence="2 10"/>
<comment type="subcellular location">
    <subcellularLocation>
        <location evidence="1">Cytoplasm</location>
    </subcellularLocation>
</comment>
<keyword evidence="3" id="KW-0963">Cytoplasm</keyword>
<evidence type="ECO:0000256" key="2">
    <source>
        <dbReference type="ARBA" id="ARBA00013169"/>
    </source>
</evidence>
<dbReference type="GO" id="GO:0005524">
    <property type="term" value="F:ATP binding"/>
    <property type="evidence" value="ECO:0007669"/>
    <property type="project" value="UniProtKB-KW"/>
</dbReference>
<comment type="similarity">
    <text evidence="11">Belongs to the class-I aminoacyl-tRNA synthetase family.</text>
</comment>